<dbReference type="Gene3D" id="3.30.2410.10">
    <property type="entry name" value="Hect, E3 ligase catalytic domain"/>
    <property type="match status" value="1"/>
</dbReference>
<evidence type="ECO:0000259" key="9">
    <source>
        <dbReference type="PROSITE" id="PS50237"/>
    </source>
</evidence>
<feature type="domain" description="HECT" evidence="9">
    <location>
        <begin position="895"/>
        <end position="936"/>
    </location>
</feature>
<dbReference type="Gene3D" id="3.30.160.60">
    <property type="entry name" value="Classic Zinc Finger"/>
    <property type="match status" value="1"/>
</dbReference>
<dbReference type="Pfam" id="PF13445">
    <property type="entry name" value="zf-RING_UBOX"/>
    <property type="match status" value="1"/>
</dbReference>
<feature type="non-terminal residue" evidence="10">
    <location>
        <position position="1"/>
    </location>
</feature>
<evidence type="ECO:0000256" key="2">
    <source>
        <dbReference type="ARBA" id="ARBA00022723"/>
    </source>
</evidence>
<name>A0ABR3LB59_9TELE</name>
<dbReference type="InterPro" id="IPR017907">
    <property type="entry name" value="Znf_RING_CS"/>
</dbReference>
<comment type="caution">
    <text evidence="10">The sequence shown here is derived from an EMBL/GenBank/DDBJ whole genome shotgun (WGS) entry which is preliminary data.</text>
</comment>
<dbReference type="SMART" id="SM00184">
    <property type="entry name" value="RING"/>
    <property type="match status" value="1"/>
</dbReference>
<dbReference type="Gene3D" id="3.30.40.10">
    <property type="entry name" value="Zinc/RING finger domain, C3HC4 (zinc finger)"/>
    <property type="match status" value="1"/>
</dbReference>
<evidence type="ECO:0000313" key="10">
    <source>
        <dbReference type="EMBL" id="KAL1249301.1"/>
    </source>
</evidence>
<keyword evidence="4 6" id="KW-0833">Ubl conjugation pathway</keyword>
<feature type="domain" description="RING-type" evidence="8">
    <location>
        <begin position="14"/>
        <end position="54"/>
    </location>
</feature>
<dbReference type="Proteomes" id="UP001558613">
    <property type="component" value="Unassembled WGS sequence"/>
</dbReference>
<dbReference type="SUPFAM" id="SSF57850">
    <property type="entry name" value="RING/U-box"/>
    <property type="match status" value="1"/>
</dbReference>
<dbReference type="InterPro" id="IPR001841">
    <property type="entry name" value="Znf_RING"/>
</dbReference>
<dbReference type="Pfam" id="PF22586">
    <property type="entry name" value="ANCHR-like_BBOX"/>
    <property type="match status" value="1"/>
</dbReference>
<dbReference type="PROSITE" id="PS00518">
    <property type="entry name" value="ZF_RING_1"/>
    <property type="match status" value="1"/>
</dbReference>
<dbReference type="SUPFAM" id="SSF57845">
    <property type="entry name" value="B-box zinc-binding domain"/>
    <property type="match status" value="1"/>
</dbReference>
<evidence type="ECO:0000256" key="5">
    <source>
        <dbReference type="ARBA" id="ARBA00022833"/>
    </source>
</evidence>
<keyword evidence="11" id="KW-1185">Reference proteome</keyword>
<dbReference type="InterPro" id="IPR013083">
    <property type="entry name" value="Znf_RING/FYVE/PHD"/>
</dbReference>
<feature type="active site" description="Glycyl thioester intermediate" evidence="6">
    <location>
        <position position="902"/>
    </location>
</feature>
<dbReference type="PANTHER" id="PTHR25465:SF32">
    <property type="entry name" value="BLOODTHIRSTY-RELATED GENE FAMILY, MEMBER 16 ISOFORM X1-RELATED"/>
    <property type="match status" value="1"/>
</dbReference>
<dbReference type="InterPro" id="IPR051051">
    <property type="entry name" value="E3_ubiq-ligase_TRIM/RNF"/>
</dbReference>
<keyword evidence="1" id="KW-0808">Transferase</keyword>
<dbReference type="PANTHER" id="PTHR25465">
    <property type="entry name" value="B-BOX DOMAIN CONTAINING"/>
    <property type="match status" value="1"/>
</dbReference>
<keyword evidence="5" id="KW-0862">Zinc</keyword>
<sequence length="936" mass="105289">MASSSGPLNEELQCSICLDVFTDPVTTPCGHNFCRTCLNKCWTNTQTYFCPLCKETFSRRPDLEINTTSGAVMGGGFRIIQRAMFGERSPRTQPLPWQTNQLSLPQKQTPQRSQVNMLLRGPRNHSETSEYNADSFAQHFEEKLNLGRSEPFCDFCIERKQKAVKSCLTCQSSYCETHLEPHHRVPRLKNHKLINAVKNLDDYICQKHEKPLEMFCTEGDHMTHNTVTTEKESQKKKELSSEMESAARALFEVLATSLAPSSSSGLTSLPTLPEPENRVKQALKRQFQSIFGTENEQPRSKKRLSVAKPGKAKKTDFLIYVLSEPTLFTPKGDEDLELLHAGLGKRLLTVSDSFKHSEIVTLLEKEFPKLKTLQGGWMFYKSKGGGEQRQKLSIIPTDSDGYSTRLLKLVSNNGKNMLFVVPLQEQLSTEPLPFDSVEFAKMPQSNCMNCDRKIPLPLLPLHIKECKVTETGSVTDVTLLDYEDVSESTDQTSSLFTELEPSQICPICQISLPADVLPYHASTCGEGEWTFSDSDSASASTREELTEPSTAPTFTFTSLSAGWKYETDPQKACRMFCEELLSQNKYCRSLFLRINQFGTVDEQDSTLISFYKMDSSNWSAPLICSLRGDAAVGEGVKRHVLSMLMQKLTTGFTLNWGSSTTALFEGEKNHRVPSASAVLRDSNLFRIAGRMIGHSFLHGGPCLSGLSLPVVILLTGGNADSAASALTLRDCPDLDHRETINLLKKTQLTEGEITRLSELCLFWDLPVPSLRNRDWLFQQLLTHAVLGRVKSQIKDLRKGMKDTGIWPLLSQRPDSHRFVFPRESVRNITSQEILQKIIWPVNDVSIAVEKTRVITGYMRHFIEEASPTMLNDLMKFWVGWELPEENLLIKLVTAKFPVAYTCFKTLRLPCHYKSYAAFKADMLMCLNSVNSGFGLV</sequence>
<dbReference type="Gene3D" id="4.10.830.40">
    <property type="match status" value="1"/>
</dbReference>
<proteinExistence type="predicted"/>
<dbReference type="PROSITE" id="PS50089">
    <property type="entry name" value="ZF_RING_2"/>
    <property type="match status" value="1"/>
</dbReference>
<dbReference type="InterPro" id="IPR027370">
    <property type="entry name" value="Znf-RING_euk"/>
</dbReference>
<keyword evidence="2" id="KW-0479">Metal-binding</keyword>
<evidence type="ECO:0000313" key="11">
    <source>
        <dbReference type="Proteomes" id="UP001558613"/>
    </source>
</evidence>
<evidence type="ECO:0000256" key="3">
    <source>
        <dbReference type="ARBA" id="ARBA00022771"/>
    </source>
</evidence>
<dbReference type="SUPFAM" id="SSF56204">
    <property type="entry name" value="Hect, E3 ligase catalytic domain"/>
    <property type="match status" value="1"/>
</dbReference>
<organism evidence="10 11">
    <name type="scientific">Cirrhinus molitorella</name>
    <name type="common">mud carp</name>
    <dbReference type="NCBI Taxonomy" id="172907"/>
    <lineage>
        <taxon>Eukaryota</taxon>
        <taxon>Metazoa</taxon>
        <taxon>Chordata</taxon>
        <taxon>Craniata</taxon>
        <taxon>Vertebrata</taxon>
        <taxon>Euteleostomi</taxon>
        <taxon>Actinopterygii</taxon>
        <taxon>Neopterygii</taxon>
        <taxon>Teleostei</taxon>
        <taxon>Ostariophysi</taxon>
        <taxon>Cypriniformes</taxon>
        <taxon>Cyprinidae</taxon>
        <taxon>Labeoninae</taxon>
        <taxon>Labeonini</taxon>
        <taxon>Cirrhinus</taxon>
    </lineage>
</organism>
<dbReference type="PROSITE" id="PS50237">
    <property type="entry name" value="HECT"/>
    <property type="match status" value="1"/>
</dbReference>
<evidence type="ECO:0000256" key="6">
    <source>
        <dbReference type="PROSITE-ProRule" id="PRU00104"/>
    </source>
</evidence>
<dbReference type="InterPro" id="IPR035983">
    <property type="entry name" value="Hect_E3_ubiquitin_ligase"/>
</dbReference>
<evidence type="ECO:0000256" key="7">
    <source>
        <dbReference type="PROSITE-ProRule" id="PRU00175"/>
    </source>
</evidence>
<reference evidence="10 11" key="1">
    <citation type="submission" date="2023-09" db="EMBL/GenBank/DDBJ databases">
        <authorList>
            <person name="Wang M."/>
        </authorList>
    </citation>
    <scope>NUCLEOTIDE SEQUENCE [LARGE SCALE GENOMIC DNA]</scope>
    <source>
        <strain evidence="10">GT-2023</strain>
        <tissue evidence="10">Liver</tissue>
    </source>
</reference>
<evidence type="ECO:0000259" key="8">
    <source>
        <dbReference type="PROSITE" id="PS50089"/>
    </source>
</evidence>
<dbReference type="InterPro" id="IPR000569">
    <property type="entry name" value="HECT_dom"/>
</dbReference>
<dbReference type="EMBL" id="JAYMGO010000023">
    <property type="protein sequence ID" value="KAL1249301.1"/>
    <property type="molecule type" value="Genomic_DNA"/>
</dbReference>
<dbReference type="Gene3D" id="3.90.1750.10">
    <property type="entry name" value="Hect, E3 ligase catalytic domains"/>
    <property type="match status" value="1"/>
</dbReference>
<accession>A0ABR3LB59</accession>
<dbReference type="Pfam" id="PF00632">
    <property type="entry name" value="HECT"/>
    <property type="match status" value="1"/>
</dbReference>
<gene>
    <name evidence="10" type="ORF">QQF64_020306</name>
</gene>
<evidence type="ECO:0000256" key="4">
    <source>
        <dbReference type="ARBA" id="ARBA00022786"/>
    </source>
</evidence>
<evidence type="ECO:0000256" key="1">
    <source>
        <dbReference type="ARBA" id="ARBA00022679"/>
    </source>
</evidence>
<keyword evidence="3 7" id="KW-0863">Zinc-finger</keyword>
<protein>
    <submittedName>
        <fullName evidence="10">Uncharacterized protein</fullName>
    </submittedName>
</protein>